<keyword evidence="7 11" id="KW-0472">Membrane</keyword>
<evidence type="ECO:0000256" key="9">
    <source>
        <dbReference type="ARBA" id="ARBA00023224"/>
    </source>
</evidence>
<evidence type="ECO:0000256" key="11">
    <source>
        <dbReference type="RuleBase" id="RU351113"/>
    </source>
</evidence>
<dbReference type="EMBL" id="FX986232">
    <property type="protein sequence ID" value="BBL78088.1"/>
    <property type="molecule type" value="mRNA"/>
</dbReference>
<comment type="caution">
    <text evidence="11">Lacks conserved residue(s) required for the propagation of feature annotation.</text>
</comment>
<comment type="subcellular location">
    <subcellularLocation>
        <location evidence="1 11">Cell membrane</location>
        <topology evidence="1 11">Multi-pass membrane protein</topology>
    </subcellularLocation>
</comment>
<evidence type="ECO:0000256" key="8">
    <source>
        <dbReference type="ARBA" id="ARBA00023170"/>
    </source>
</evidence>
<dbReference type="AlphaFoldDB" id="A0A5H2WY42"/>
<evidence type="ECO:0000256" key="6">
    <source>
        <dbReference type="ARBA" id="ARBA00022989"/>
    </source>
</evidence>
<dbReference type="GO" id="GO:0004984">
    <property type="term" value="F:olfactory receptor activity"/>
    <property type="evidence" value="ECO:0007669"/>
    <property type="project" value="InterPro"/>
</dbReference>
<name>A0A5H2WY42_ZEUCU</name>
<evidence type="ECO:0000256" key="4">
    <source>
        <dbReference type="ARBA" id="ARBA00022692"/>
    </source>
</evidence>
<evidence type="ECO:0000313" key="12">
    <source>
        <dbReference type="EMBL" id="BBL78088.1"/>
    </source>
</evidence>
<evidence type="ECO:0000256" key="2">
    <source>
        <dbReference type="ARBA" id="ARBA00022475"/>
    </source>
</evidence>
<keyword evidence="5 11" id="KW-0552">Olfaction</keyword>
<evidence type="ECO:0000256" key="3">
    <source>
        <dbReference type="ARBA" id="ARBA00022606"/>
    </source>
</evidence>
<organism evidence="12">
    <name type="scientific">Zeugodacus cucurbitae</name>
    <name type="common">Melon fruit fly</name>
    <name type="synonym">Bactrocera cucurbitae</name>
    <dbReference type="NCBI Taxonomy" id="28588"/>
    <lineage>
        <taxon>Eukaryota</taxon>
        <taxon>Metazoa</taxon>
        <taxon>Ecdysozoa</taxon>
        <taxon>Arthropoda</taxon>
        <taxon>Hexapoda</taxon>
        <taxon>Insecta</taxon>
        <taxon>Pterygota</taxon>
        <taxon>Neoptera</taxon>
        <taxon>Endopterygota</taxon>
        <taxon>Diptera</taxon>
        <taxon>Brachycera</taxon>
        <taxon>Muscomorpha</taxon>
        <taxon>Tephritoidea</taxon>
        <taxon>Tephritidae</taxon>
        <taxon>Zeugodacus</taxon>
        <taxon>Zeugodacus</taxon>
    </lineage>
</organism>
<sequence>MNAIERNTNFTRFTAGPVRYFKFIGICLQPPEMRSYKYTRILIVLTILLMFLHQIGYILTPGRTFAEQSTAAGLLNYTTVSGGKILFLIYNRHLLLNSHCQLAALYPSAALERRYKLEHYLRIYAHVQTLLYNFFKYILIIYLLYPLVQSCYDLWSNGVYSYLMPTLFWYPVPLEQSLLVYIVYFLFACFCSFCAGLIILSADLCLFSSVSQLMLHLDLLAQRISELQPAEPESLSALKAIIEYHQKILTLAHDVNSTFAPSILFSLASSSFILCFSAYQLLDDVSFIFALKVLLLLGYEMKQVVITCYYGDKLMDSSANLFNAVYAHNWADGSPAYKRLVLFMLVRTYRPIALKVAGISDVSLITLKQVLSTSYQIFTVLKTA</sequence>
<reference evidence="12" key="1">
    <citation type="journal article" date="2019" name="Comp. Biochem. Physiol. B, Biochem. Mol. Biol.">
        <title>Functional characterization of olfactory receptors in three Dacini fruit flies (Diptera: Tephritidae) that respond to 1-nonanol analogs as components in the rectal glands.</title>
        <authorList>
            <person name="Ono H."/>
            <person name="Miyazaki H."/>
            <person name="Mitsuno H."/>
            <person name="Ozaki K."/>
            <person name="Kanzaki R."/>
            <person name="Nishida R."/>
        </authorList>
    </citation>
    <scope>NUCLEOTIDE SEQUENCE</scope>
    <source>
        <tissue evidence="12">Chemosensory organs</tissue>
    </source>
</reference>
<evidence type="ECO:0000256" key="10">
    <source>
        <dbReference type="ARBA" id="ARBA00038679"/>
    </source>
</evidence>
<feature type="transmembrane region" description="Helical" evidence="11">
    <location>
        <begin position="179"/>
        <end position="200"/>
    </location>
</feature>
<accession>A0A5H2WY42</accession>
<evidence type="ECO:0000256" key="5">
    <source>
        <dbReference type="ARBA" id="ARBA00022725"/>
    </source>
</evidence>
<keyword evidence="2" id="KW-1003">Cell membrane</keyword>
<feature type="transmembrane region" description="Helical" evidence="11">
    <location>
        <begin position="71"/>
        <end position="90"/>
    </location>
</feature>
<dbReference type="Pfam" id="PF02949">
    <property type="entry name" value="7tm_6"/>
    <property type="match status" value="1"/>
</dbReference>
<proteinExistence type="evidence at transcript level"/>
<comment type="subunit">
    <text evidence="10">Interacts with Orco. Complexes exist early in the endomembrane system in olfactory sensory neurons (OSNs), coupling these complexes to the conserved ciliary trafficking pathway.</text>
</comment>
<dbReference type="GO" id="GO:0005886">
    <property type="term" value="C:plasma membrane"/>
    <property type="evidence" value="ECO:0007669"/>
    <property type="project" value="UniProtKB-SubCell"/>
</dbReference>
<evidence type="ECO:0000256" key="1">
    <source>
        <dbReference type="ARBA" id="ARBA00004651"/>
    </source>
</evidence>
<dbReference type="InterPro" id="IPR004117">
    <property type="entry name" value="7tm6_olfct_rcpt"/>
</dbReference>
<evidence type="ECO:0000256" key="7">
    <source>
        <dbReference type="ARBA" id="ARBA00023136"/>
    </source>
</evidence>
<comment type="similarity">
    <text evidence="11">Belongs to the insect chemoreceptor superfamily. Heteromeric odorant receptor channel (TC 1.A.69) family.</text>
</comment>
<dbReference type="PANTHER" id="PTHR21137">
    <property type="entry name" value="ODORANT RECEPTOR"/>
    <property type="match status" value="1"/>
</dbReference>
<protein>
    <recommendedName>
        <fullName evidence="11">Odorant receptor</fullName>
    </recommendedName>
</protein>
<gene>
    <name evidence="12" type="primary">ZcucOR92a</name>
</gene>
<feature type="transmembrane region" description="Helical" evidence="11">
    <location>
        <begin position="41"/>
        <end position="59"/>
    </location>
</feature>
<keyword evidence="4 11" id="KW-0812">Transmembrane</keyword>
<dbReference type="GO" id="GO:0007165">
    <property type="term" value="P:signal transduction"/>
    <property type="evidence" value="ECO:0007669"/>
    <property type="project" value="UniProtKB-KW"/>
</dbReference>
<keyword evidence="3 11" id="KW-0716">Sensory transduction</keyword>
<keyword evidence="8 11" id="KW-0675">Receptor</keyword>
<dbReference type="GO" id="GO:0005549">
    <property type="term" value="F:odorant binding"/>
    <property type="evidence" value="ECO:0007669"/>
    <property type="project" value="InterPro"/>
</dbReference>
<keyword evidence="9 11" id="KW-0807">Transducer</keyword>
<dbReference type="PANTHER" id="PTHR21137:SF44">
    <property type="entry name" value="ODORANT RECEPTOR 13A-RELATED"/>
    <property type="match status" value="1"/>
</dbReference>
<feature type="transmembrane region" description="Helical" evidence="11">
    <location>
        <begin position="123"/>
        <end position="148"/>
    </location>
</feature>
<keyword evidence="6 11" id="KW-1133">Transmembrane helix</keyword>